<accession>A0A9P8ACG0</accession>
<dbReference type="KEGG" id="more:E1B28_003898"/>
<dbReference type="GeneID" id="66072974"/>
<protein>
    <submittedName>
        <fullName evidence="1">Uncharacterized protein</fullName>
    </submittedName>
</protein>
<dbReference type="Proteomes" id="UP001049176">
    <property type="component" value="Chromosome 2"/>
</dbReference>
<dbReference type="EMBL" id="CM032182">
    <property type="protein sequence ID" value="KAG7096465.1"/>
    <property type="molecule type" value="Genomic_DNA"/>
</dbReference>
<sequence length="71" mass="7549">MTAAVQSGDRAPEVLALGEDGNRNVTRCIHSFGESPSEASGWESKGFVVHTRLEGSETAAKSQKKLSALNF</sequence>
<dbReference type="RefSeq" id="XP_043012935.1">
    <property type="nucleotide sequence ID" value="XM_043148340.1"/>
</dbReference>
<name>A0A9P8ACG0_9AGAR</name>
<comment type="caution">
    <text evidence="1">The sequence shown here is derived from an EMBL/GenBank/DDBJ whole genome shotgun (WGS) entry which is preliminary data.</text>
</comment>
<evidence type="ECO:0000313" key="1">
    <source>
        <dbReference type="EMBL" id="KAG7096465.1"/>
    </source>
</evidence>
<reference evidence="1" key="1">
    <citation type="journal article" date="2021" name="Genome Biol. Evol.">
        <title>The assembled and annotated genome of the fairy-ring fungus Marasmius oreades.</title>
        <authorList>
            <person name="Hiltunen M."/>
            <person name="Ament-Velasquez S.L."/>
            <person name="Johannesson H."/>
        </authorList>
    </citation>
    <scope>NUCLEOTIDE SEQUENCE</scope>
    <source>
        <strain evidence="1">03SP1</strain>
    </source>
</reference>
<evidence type="ECO:0000313" key="2">
    <source>
        <dbReference type="Proteomes" id="UP001049176"/>
    </source>
</evidence>
<keyword evidence="2" id="KW-1185">Reference proteome</keyword>
<proteinExistence type="predicted"/>
<gene>
    <name evidence="1" type="ORF">E1B28_003898</name>
</gene>
<organism evidence="1 2">
    <name type="scientific">Marasmius oreades</name>
    <name type="common">fairy-ring Marasmius</name>
    <dbReference type="NCBI Taxonomy" id="181124"/>
    <lineage>
        <taxon>Eukaryota</taxon>
        <taxon>Fungi</taxon>
        <taxon>Dikarya</taxon>
        <taxon>Basidiomycota</taxon>
        <taxon>Agaricomycotina</taxon>
        <taxon>Agaricomycetes</taxon>
        <taxon>Agaricomycetidae</taxon>
        <taxon>Agaricales</taxon>
        <taxon>Marasmiineae</taxon>
        <taxon>Marasmiaceae</taxon>
        <taxon>Marasmius</taxon>
    </lineage>
</organism>
<dbReference type="AlphaFoldDB" id="A0A9P8ACG0"/>